<dbReference type="InterPro" id="IPR000873">
    <property type="entry name" value="AMP-dep_synth/lig_dom"/>
</dbReference>
<dbReference type="AlphaFoldDB" id="A0A8T5YPR4"/>
<dbReference type="EMBL" id="WTML01000836">
    <property type="protein sequence ID" value="MWL01799.1"/>
    <property type="molecule type" value="Genomic_DNA"/>
</dbReference>
<dbReference type="Proteomes" id="UP000462271">
    <property type="component" value="Unassembled WGS sequence"/>
</dbReference>
<reference evidence="2 3" key="1">
    <citation type="submission" date="2019-12" db="EMBL/GenBank/DDBJ databases">
        <title>Enteriobacteria Tanzani isolates_10432.</title>
        <authorList>
            <person name="Subbiah M."/>
            <person name="Call D."/>
        </authorList>
    </citation>
    <scope>NUCLEOTIDE SEQUENCE [LARGE SCALE GENOMIC DNA]</scope>
    <source>
        <strain evidence="2 3">10432wG8</strain>
    </source>
</reference>
<evidence type="ECO:0000259" key="1">
    <source>
        <dbReference type="Pfam" id="PF00501"/>
    </source>
</evidence>
<organism evidence="2 3">
    <name type="scientific">Escherichia coli</name>
    <dbReference type="NCBI Taxonomy" id="562"/>
    <lineage>
        <taxon>Bacteria</taxon>
        <taxon>Pseudomonadati</taxon>
        <taxon>Pseudomonadota</taxon>
        <taxon>Gammaproteobacteria</taxon>
        <taxon>Enterobacterales</taxon>
        <taxon>Enterobacteriaceae</taxon>
        <taxon>Escherichia</taxon>
    </lineage>
</organism>
<proteinExistence type="predicted"/>
<dbReference type="InterPro" id="IPR042099">
    <property type="entry name" value="ANL_N_sf"/>
</dbReference>
<gene>
    <name evidence="2" type="ORF">GQM21_32645</name>
</gene>
<name>A0A8T5YPR4_ECOLX</name>
<dbReference type="GO" id="GO:0016877">
    <property type="term" value="F:ligase activity, forming carbon-sulfur bonds"/>
    <property type="evidence" value="ECO:0007669"/>
    <property type="project" value="UniProtKB-ARBA"/>
</dbReference>
<dbReference type="PANTHER" id="PTHR43767:SF12">
    <property type="entry name" value="AMP-DEPENDENT SYNTHETASE AND LIGASE"/>
    <property type="match status" value="1"/>
</dbReference>
<feature type="non-terminal residue" evidence="2">
    <location>
        <position position="130"/>
    </location>
</feature>
<evidence type="ECO:0000313" key="2">
    <source>
        <dbReference type="EMBL" id="MWL01799.1"/>
    </source>
</evidence>
<feature type="non-terminal residue" evidence="2">
    <location>
        <position position="1"/>
    </location>
</feature>
<feature type="domain" description="AMP-dependent synthetase/ligase" evidence="1">
    <location>
        <begin position="3"/>
        <end position="102"/>
    </location>
</feature>
<accession>A0A8T5YPR4</accession>
<dbReference type="Gene3D" id="3.40.50.12780">
    <property type="entry name" value="N-terminal domain of ligase-like"/>
    <property type="match status" value="1"/>
</dbReference>
<evidence type="ECO:0000313" key="3">
    <source>
        <dbReference type="Proteomes" id="UP000462271"/>
    </source>
</evidence>
<protein>
    <submittedName>
        <fullName evidence="2">AMP-binding protein</fullName>
    </submittedName>
</protein>
<dbReference type="PANTHER" id="PTHR43767">
    <property type="entry name" value="LONG-CHAIN-FATTY-ACID--COA LIGASE"/>
    <property type="match status" value="1"/>
</dbReference>
<comment type="caution">
    <text evidence="2">The sequence shown here is derived from an EMBL/GenBank/DDBJ whole genome shotgun (WGS) entry which is preliminary data.</text>
</comment>
<dbReference type="Pfam" id="PF00501">
    <property type="entry name" value="AMP-binding"/>
    <property type="match status" value="1"/>
</dbReference>
<dbReference type="InterPro" id="IPR050237">
    <property type="entry name" value="ATP-dep_AMP-bd_enzyme"/>
</dbReference>
<dbReference type="SUPFAM" id="SSF56801">
    <property type="entry name" value="Acetyl-CoA synthetase-like"/>
    <property type="match status" value="1"/>
</dbReference>
<sequence>PEDLASLRLGVSGGSALPVELLRRFEATFDCEILEGYGLSETSPAAGFNHPGQEHQPGSIGRAVRGCELQLVTPDGAVVPEGDEETLGELWIRGENVMKGYWGKPEATAQAITEDGWFRSGDLARRDAAG</sequence>